<dbReference type="AlphaFoldDB" id="E3N7V4"/>
<name>E3N7V4_CAERE</name>
<evidence type="ECO:0000313" key="1">
    <source>
        <dbReference type="EMBL" id="EFO89208.1"/>
    </source>
</evidence>
<accession>E3N7V4</accession>
<dbReference type="EMBL" id="DS268552">
    <property type="protein sequence ID" value="EFO89208.1"/>
    <property type="molecule type" value="Genomic_DNA"/>
</dbReference>
<organism evidence="2">
    <name type="scientific">Caenorhabditis remanei</name>
    <name type="common">Caenorhabditis vulgaris</name>
    <dbReference type="NCBI Taxonomy" id="31234"/>
    <lineage>
        <taxon>Eukaryota</taxon>
        <taxon>Metazoa</taxon>
        <taxon>Ecdysozoa</taxon>
        <taxon>Nematoda</taxon>
        <taxon>Chromadorea</taxon>
        <taxon>Rhabditida</taxon>
        <taxon>Rhabditina</taxon>
        <taxon>Rhabditomorpha</taxon>
        <taxon>Rhabditoidea</taxon>
        <taxon>Rhabditidae</taxon>
        <taxon>Peloderinae</taxon>
        <taxon>Caenorhabditis</taxon>
    </lineage>
</organism>
<gene>
    <name evidence="1" type="ORF">CRE_16992</name>
</gene>
<evidence type="ECO:0000313" key="2">
    <source>
        <dbReference type="Proteomes" id="UP000008281"/>
    </source>
</evidence>
<dbReference type="InParanoid" id="E3N7V4"/>
<keyword evidence="2" id="KW-1185">Reference proteome</keyword>
<dbReference type="HOGENOM" id="CLU_1679561_0_0_1"/>
<dbReference type="Proteomes" id="UP000008281">
    <property type="component" value="Unassembled WGS sequence"/>
</dbReference>
<protein>
    <submittedName>
        <fullName evidence="1">Uncharacterized protein</fullName>
    </submittedName>
</protein>
<proteinExistence type="predicted"/>
<reference evidence="1" key="1">
    <citation type="submission" date="2007-07" db="EMBL/GenBank/DDBJ databases">
        <title>PCAP assembly of the Caenorhabditis remanei genome.</title>
        <authorList>
            <consortium name="The Caenorhabditis remanei Sequencing Consortium"/>
            <person name="Wilson R.K."/>
        </authorList>
    </citation>
    <scope>NUCLEOTIDE SEQUENCE [LARGE SCALE GENOMIC DNA]</scope>
    <source>
        <strain evidence="1">PB4641</strain>
    </source>
</reference>
<sequence length="157" mass="17850">MGGNWKLVEAHIEENTEEDDDAFNSIMHTKGDSSEKENGITVYSNGVGSGSTTKLSCCMLEENIPHSASKRHCDGNFGFCAMDKNFEDTIKNLLGSSRILRVYGKQKIQERPSLDKRKVQRPSFGFDRIFMARGREREEEKLLLQSRSLEEIIPLVY</sequence>